<organism evidence="1 2">
    <name type="scientific">Talaromyces atroroseus</name>
    <dbReference type="NCBI Taxonomy" id="1441469"/>
    <lineage>
        <taxon>Eukaryota</taxon>
        <taxon>Fungi</taxon>
        <taxon>Dikarya</taxon>
        <taxon>Ascomycota</taxon>
        <taxon>Pezizomycotina</taxon>
        <taxon>Eurotiomycetes</taxon>
        <taxon>Eurotiomycetidae</taxon>
        <taxon>Eurotiales</taxon>
        <taxon>Trichocomaceae</taxon>
        <taxon>Talaromyces</taxon>
        <taxon>Talaromyces sect. Trachyspermi</taxon>
    </lineage>
</organism>
<dbReference type="EMBL" id="LFMY01000006">
    <property type="protein sequence ID" value="OKL59784.1"/>
    <property type="molecule type" value="Genomic_DNA"/>
</dbReference>
<dbReference type="Proteomes" id="UP000214365">
    <property type="component" value="Unassembled WGS sequence"/>
</dbReference>
<protein>
    <submittedName>
        <fullName evidence="1">Uncharacterized protein</fullName>
    </submittedName>
</protein>
<evidence type="ECO:0000313" key="1">
    <source>
        <dbReference type="EMBL" id="OKL59784.1"/>
    </source>
</evidence>
<reference evidence="1 2" key="1">
    <citation type="submission" date="2015-06" db="EMBL/GenBank/DDBJ databases">
        <title>Talaromyces atroroseus IBT 11181 draft genome.</title>
        <authorList>
            <person name="Rasmussen K.B."/>
            <person name="Rasmussen S."/>
            <person name="Petersen B."/>
            <person name="Sicheritz-Ponten T."/>
            <person name="Mortensen U.H."/>
            <person name="Thrane U."/>
        </authorList>
    </citation>
    <scope>NUCLEOTIDE SEQUENCE [LARGE SCALE GENOMIC DNA]</scope>
    <source>
        <strain evidence="1 2">IBT 11181</strain>
    </source>
</reference>
<comment type="caution">
    <text evidence="1">The sequence shown here is derived from an EMBL/GenBank/DDBJ whole genome shotgun (WGS) entry which is preliminary data.</text>
</comment>
<accession>A0A225AN52</accession>
<dbReference type="RefSeq" id="XP_020119905.1">
    <property type="nucleotide sequence ID" value="XM_020267041.1"/>
</dbReference>
<name>A0A225AN52_TALAT</name>
<evidence type="ECO:0000313" key="2">
    <source>
        <dbReference type="Proteomes" id="UP000214365"/>
    </source>
</evidence>
<dbReference type="AlphaFoldDB" id="A0A225AN52"/>
<sequence>MSASRQLSRHALTMKGRTYELKDIYLNCGVPMTGTAHLPSSISLVHDPIHIAVLTSQVAAMSCTVPTTILNRPAKGIDNAHEPVVSYIRKRLSPEAEVTGVDAQHSDEMANTKWPVTNHITPPDWIQLVHKAMRESGVQIQYQLWHTLLLYNCTQLPSSRRPKWNQLRLMQESSHGIFSGRHDVSFMIKQHHNGFNPDNEKKEILADVVKGMVDSSTDPDEGYFGGNQGS</sequence>
<dbReference type="GeneID" id="31004493"/>
<keyword evidence="2" id="KW-1185">Reference proteome</keyword>
<gene>
    <name evidence="1" type="ORF">UA08_04738</name>
</gene>
<proteinExistence type="predicted"/>